<evidence type="ECO:0000256" key="1">
    <source>
        <dbReference type="ARBA" id="ARBA00003670"/>
    </source>
</evidence>
<reference evidence="3" key="1">
    <citation type="submission" date="2020-01" db="EMBL/GenBank/DDBJ databases">
        <title>Insect and environment-associated Actinomycetes.</title>
        <authorList>
            <person name="Currrie C."/>
            <person name="Chevrette M."/>
            <person name="Carlson C."/>
            <person name="Stubbendieck R."/>
            <person name="Wendt-Pienkowski E."/>
        </authorList>
    </citation>
    <scope>NUCLEOTIDE SEQUENCE</scope>
    <source>
        <strain evidence="3">SID7499</strain>
    </source>
</reference>
<dbReference type="GO" id="GO:0006099">
    <property type="term" value="P:tricarboxylic acid cycle"/>
    <property type="evidence" value="ECO:0007669"/>
    <property type="project" value="InterPro"/>
</dbReference>
<sequence length="77" mass="8609">RYADMPRDYRQKLLAKELRSRRPLAPTPAPLDAAGEKTLGVFHTIKQAFERFGPEVIESYIISMCQGADDVFAAAVL</sequence>
<dbReference type="SUPFAM" id="SSF51621">
    <property type="entry name" value="Phosphoenolpyruvate/pyruvate domain"/>
    <property type="match status" value="1"/>
</dbReference>
<comment type="function">
    <text evidence="1">Forms oxaloacetate, a four-carbon dicarboxylic acid source for the tricarboxylic acid cycle.</text>
</comment>
<dbReference type="AlphaFoldDB" id="A0A6G3WZM0"/>
<proteinExistence type="predicted"/>
<organism evidence="3">
    <name type="scientific">Streptomyces sp. SID7499</name>
    <dbReference type="NCBI Taxonomy" id="2706086"/>
    <lineage>
        <taxon>Bacteria</taxon>
        <taxon>Bacillati</taxon>
        <taxon>Actinomycetota</taxon>
        <taxon>Actinomycetes</taxon>
        <taxon>Kitasatosporales</taxon>
        <taxon>Streptomycetaceae</taxon>
        <taxon>Streptomyces</taxon>
    </lineage>
</organism>
<dbReference type="PANTHER" id="PTHR30523">
    <property type="entry name" value="PHOSPHOENOLPYRUVATE CARBOXYLASE"/>
    <property type="match status" value="1"/>
</dbReference>
<comment type="caution">
    <text evidence="3">The sequence shown here is derived from an EMBL/GenBank/DDBJ whole genome shotgun (WGS) entry which is preliminary data.</text>
</comment>
<evidence type="ECO:0000313" key="3">
    <source>
        <dbReference type="EMBL" id="NEE10872.1"/>
    </source>
</evidence>
<feature type="non-terminal residue" evidence="3">
    <location>
        <position position="77"/>
    </location>
</feature>
<dbReference type="GO" id="GO:0005829">
    <property type="term" value="C:cytosol"/>
    <property type="evidence" value="ECO:0007669"/>
    <property type="project" value="TreeGrafter"/>
</dbReference>
<protein>
    <recommendedName>
        <fullName evidence="2">Phosphoenolpyruvate carboxylase</fullName>
    </recommendedName>
</protein>
<dbReference type="EMBL" id="JAAGMN010003274">
    <property type="protein sequence ID" value="NEE10872.1"/>
    <property type="molecule type" value="Genomic_DNA"/>
</dbReference>
<accession>A0A6G3WZM0</accession>
<dbReference type="Pfam" id="PF00311">
    <property type="entry name" value="PEPcase"/>
    <property type="match status" value="1"/>
</dbReference>
<dbReference type="GO" id="GO:0008964">
    <property type="term" value="F:phosphoenolpyruvate carboxylase activity"/>
    <property type="evidence" value="ECO:0007669"/>
    <property type="project" value="InterPro"/>
</dbReference>
<keyword evidence="3" id="KW-0670">Pyruvate</keyword>
<dbReference type="PANTHER" id="PTHR30523:SF6">
    <property type="entry name" value="PHOSPHOENOLPYRUVATE CARBOXYLASE"/>
    <property type="match status" value="1"/>
</dbReference>
<dbReference type="GO" id="GO:0015977">
    <property type="term" value="P:carbon fixation"/>
    <property type="evidence" value="ECO:0007669"/>
    <property type="project" value="InterPro"/>
</dbReference>
<name>A0A6G3WZM0_9ACTN</name>
<feature type="non-terminal residue" evidence="3">
    <location>
        <position position="1"/>
    </location>
</feature>
<dbReference type="InterPro" id="IPR015813">
    <property type="entry name" value="Pyrv/PenolPyrv_kinase-like_dom"/>
</dbReference>
<evidence type="ECO:0000256" key="2">
    <source>
        <dbReference type="ARBA" id="ARBA00022419"/>
    </source>
</evidence>
<gene>
    <name evidence="3" type="ORF">G3M58_30980</name>
</gene>
<dbReference type="InterPro" id="IPR021135">
    <property type="entry name" value="PEP_COase"/>
</dbReference>